<protein>
    <submittedName>
        <fullName evidence="3">Uncharacterized protein</fullName>
    </submittedName>
</protein>
<feature type="region of interest" description="Disordered" evidence="2">
    <location>
        <begin position="460"/>
        <end position="480"/>
    </location>
</feature>
<evidence type="ECO:0000313" key="4">
    <source>
        <dbReference type="Proteomes" id="UP000265703"/>
    </source>
</evidence>
<evidence type="ECO:0000256" key="2">
    <source>
        <dbReference type="SAM" id="MobiDB-lite"/>
    </source>
</evidence>
<evidence type="ECO:0000313" key="3">
    <source>
        <dbReference type="EMBL" id="RIA96411.1"/>
    </source>
</evidence>
<feature type="compositionally biased region" description="Low complexity" evidence="2">
    <location>
        <begin position="143"/>
        <end position="158"/>
    </location>
</feature>
<keyword evidence="4" id="KW-1185">Reference proteome</keyword>
<organism evidence="3 4">
    <name type="scientific">Glomus cerebriforme</name>
    <dbReference type="NCBI Taxonomy" id="658196"/>
    <lineage>
        <taxon>Eukaryota</taxon>
        <taxon>Fungi</taxon>
        <taxon>Fungi incertae sedis</taxon>
        <taxon>Mucoromycota</taxon>
        <taxon>Glomeromycotina</taxon>
        <taxon>Glomeromycetes</taxon>
        <taxon>Glomerales</taxon>
        <taxon>Glomeraceae</taxon>
        <taxon>Glomus</taxon>
    </lineage>
</organism>
<feature type="region of interest" description="Disordered" evidence="2">
    <location>
        <begin position="237"/>
        <end position="256"/>
    </location>
</feature>
<dbReference type="OrthoDB" id="2432162at2759"/>
<feature type="region of interest" description="Disordered" evidence="2">
    <location>
        <begin position="135"/>
        <end position="169"/>
    </location>
</feature>
<feature type="coiled-coil region" evidence="1">
    <location>
        <begin position="27"/>
        <end position="128"/>
    </location>
</feature>
<sequence>MAKLIEYLQGQEDLGLDDDDLEIIRKEKIMSSELESLKQHITELEAENVKIIADYETEIAVLKEENAKISELKKENSDLRMKFANFDAERAELKRRIAEALRSTEEERTRRVAENTKLKARIEKLESEFRDRLTKVEQKQTLNDNTPNDNTPNKNSSNFALAPSANSGVVHHEKPLEEKDMDSFLLEAHKKIVSSEIKQYNKKKKLSKAEQASLNQDQESDTGCSTSEKIPEVSNPVTKISAGSPLPKNSHKKKGAENISQMISDGIRNDSQSQKCILGFSNNILLQQSQISSTVPLLTLAQLFDKATDAEYVNEVTKGNKIGEKKAKGIIYDKMLEDLSMLRKQRSEEMGLQLPEITRKYLQGKTQKAVKIYNLFEKVGVGKIKYITTYTANAISELTNDKLQEIIEALEGRDNCSLCEHLKEMHHMSPKDKSSIPEISEKILPEVNASTTPMPAEDISAKHLNSNSSDDSSRIDPVAVSTSPVPQVISSKKSRLLISILSDDPEEKRKHIIELVLEQFPSLYLSDSSERCEWFNFNSSTLCPLCNGDHTEESLWKDIKGEWGASEYYGERTYRIKCKDPLNHRTPIVSVKA</sequence>
<reference evidence="3 4" key="1">
    <citation type="submission" date="2018-06" db="EMBL/GenBank/DDBJ databases">
        <title>Comparative genomics reveals the genomic features of Rhizophagus irregularis, R. cerebriforme, R. diaphanum and Gigaspora rosea, and their symbiotic lifestyle signature.</title>
        <authorList>
            <person name="Morin E."/>
            <person name="San Clemente H."/>
            <person name="Chen E.C.H."/>
            <person name="De La Providencia I."/>
            <person name="Hainaut M."/>
            <person name="Kuo A."/>
            <person name="Kohler A."/>
            <person name="Murat C."/>
            <person name="Tang N."/>
            <person name="Roy S."/>
            <person name="Loubradou J."/>
            <person name="Henrissat B."/>
            <person name="Grigoriev I.V."/>
            <person name="Corradi N."/>
            <person name="Roux C."/>
            <person name="Martin F.M."/>
        </authorList>
    </citation>
    <scope>NUCLEOTIDE SEQUENCE [LARGE SCALE GENOMIC DNA]</scope>
    <source>
        <strain evidence="3 4">DAOM 227022</strain>
    </source>
</reference>
<feature type="compositionally biased region" description="Polar residues" evidence="2">
    <location>
        <begin position="210"/>
        <end position="228"/>
    </location>
</feature>
<feature type="region of interest" description="Disordered" evidence="2">
    <location>
        <begin position="198"/>
        <end position="231"/>
    </location>
</feature>
<comment type="caution">
    <text evidence="3">The sequence shown here is derived from an EMBL/GenBank/DDBJ whole genome shotgun (WGS) entry which is preliminary data.</text>
</comment>
<name>A0A397TN07_9GLOM</name>
<proteinExistence type="predicted"/>
<accession>A0A397TN07</accession>
<dbReference type="EMBL" id="QKYT01000045">
    <property type="protein sequence ID" value="RIA96411.1"/>
    <property type="molecule type" value="Genomic_DNA"/>
</dbReference>
<dbReference type="Proteomes" id="UP000265703">
    <property type="component" value="Unassembled WGS sequence"/>
</dbReference>
<keyword evidence="1" id="KW-0175">Coiled coil</keyword>
<gene>
    <name evidence="3" type="ORF">C1645_858283</name>
</gene>
<dbReference type="AlphaFoldDB" id="A0A397TN07"/>
<evidence type="ECO:0000256" key="1">
    <source>
        <dbReference type="SAM" id="Coils"/>
    </source>
</evidence>